<reference evidence="1" key="1">
    <citation type="submission" date="2020-11" db="EMBL/GenBank/DDBJ databases">
        <title>Isolation and identification of active actinomycetes.</title>
        <authorList>
            <person name="Sun X."/>
        </authorList>
    </citation>
    <scope>NUCLEOTIDE SEQUENCE</scope>
    <source>
        <strain evidence="1">NEAU-A11</strain>
    </source>
</reference>
<name>A0A931G039_9ACTN</name>
<proteinExistence type="predicted"/>
<dbReference type="EMBL" id="JADQTO010000015">
    <property type="protein sequence ID" value="MBG0565455.1"/>
    <property type="molecule type" value="Genomic_DNA"/>
</dbReference>
<sequence length="63" mass="6990">MIQRRTRRARAAVAAGGERFPDAGVQARPGIPLIAAVMIEKDKEPLLTGVLERCDKSPAERYW</sequence>
<dbReference type="RefSeq" id="WP_196417233.1">
    <property type="nucleotide sequence ID" value="NZ_JADQTO010000015.1"/>
</dbReference>
<organism evidence="1 2">
    <name type="scientific">Actinoplanes aureus</name>
    <dbReference type="NCBI Taxonomy" id="2792083"/>
    <lineage>
        <taxon>Bacteria</taxon>
        <taxon>Bacillati</taxon>
        <taxon>Actinomycetota</taxon>
        <taxon>Actinomycetes</taxon>
        <taxon>Micromonosporales</taxon>
        <taxon>Micromonosporaceae</taxon>
        <taxon>Actinoplanes</taxon>
    </lineage>
</organism>
<accession>A0A931G039</accession>
<comment type="caution">
    <text evidence="1">The sequence shown here is derived from an EMBL/GenBank/DDBJ whole genome shotgun (WGS) entry which is preliminary data.</text>
</comment>
<dbReference type="AlphaFoldDB" id="A0A931G039"/>
<gene>
    <name evidence="1" type="ORF">I4J89_28780</name>
</gene>
<evidence type="ECO:0000313" key="2">
    <source>
        <dbReference type="Proteomes" id="UP000598146"/>
    </source>
</evidence>
<dbReference type="Proteomes" id="UP000598146">
    <property type="component" value="Unassembled WGS sequence"/>
</dbReference>
<keyword evidence="2" id="KW-1185">Reference proteome</keyword>
<evidence type="ECO:0000313" key="1">
    <source>
        <dbReference type="EMBL" id="MBG0565455.1"/>
    </source>
</evidence>
<protein>
    <submittedName>
        <fullName evidence="1">Uncharacterized protein</fullName>
    </submittedName>
</protein>